<evidence type="ECO:0000256" key="2">
    <source>
        <dbReference type="SAM" id="Phobius"/>
    </source>
</evidence>
<dbReference type="AlphaFoldDB" id="A0A4Y9FTI0"/>
<proteinExistence type="predicted"/>
<dbReference type="Proteomes" id="UP000298358">
    <property type="component" value="Unassembled WGS sequence"/>
</dbReference>
<organism evidence="4 5">
    <name type="scientific">Microbacterium paludicola</name>
    <dbReference type="NCBI Taxonomy" id="300019"/>
    <lineage>
        <taxon>Bacteria</taxon>
        <taxon>Bacillati</taxon>
        <taxon>Actinomycetota</taxon>
        <taxon>Actinomycetes</taxon>
        <taxon>Micrococcales</taxon>
        <taxon>Microbacteriaceae</taxon>
        <taxon>Microbacterium</taxon>
    </lineage>
</organism>
<reference evidence="4 5" key="1">
    <citation type="submission" date="2019-03" db="EMBL/GenBank/DDBJ databases">
        <title>Diversity of the mouse oral microbiome.</title>
        <authorList>
            <person name="Joseph S."/>
            <person name="Aduse-Opoku J."/>
            <person name="Curtis M."/>
            <person name="Wade W."/>
            <person name="Hashim A."/>
        </authorList>
    </citation>
    <scope>NUCLEOTIDE SEQUENCE [LARGE SCALE GENOMIC DNA]</scope>
    <source>
        <strain evidence="4 5">P1012</strain>
    </source>
</reference>
<feature type="transmembrane region" description="Helical" evidence="2">
    <location>
        <begin position="52"/>
        <end position="70"/>
    </location>
</feature>
<evidence type="ECO:0000313" key="5">
    <source>
        <dbReference type="Proteomes" id="UP000298358"/>
    </source>
</evidence>
<keyword evidence="2" id="KW-1133">Transmembrane helix</keyword>
<feature type="region of interest" description="Disordered" evidence="1">
    <location>
        <begin position="220"/>
        <end position="251"/>
    </location>
</feature>
<feature type="transmembrane region" description="Helical" evidence="2">
    <location>
        <begin position="190"/>
        <end position="210"/>
    </location>
</feature>
<accession>A0A4Y9FTI0</accession>
<keyword evidence="5" id="KW-1185">Reference proteome</keyword>
<gene>
    <name evidence="4" type="ORF">E4U02_12905</name>
</gene>
<dbReference type="EMBL" id="SPQB01000040">
    <property type="protein sequence ID" value="TFU31823.1"/>
    <property type="molecule type" value="Genomic_DNA"/>
</dbReference>
<sequence>MMTQGGLESHGAEKTSGAGWIGWTMFAATGVLAAIAADLLHRTLASRSPIEVWRVIEVWLPTIVPAHAGYTVAPWPALICLTLLVTLGFALAAVSISVLRGSRGMGRRWVRVILLWVGVVVVAVGVVGIAQFGEWLLWTERAGGLGGSFLRTFTLPALMEAARWGLIWGWIPALVAVLNGPQRPGRRRRGILILALMVAAAVAGACLAAATRGAALSATTEVAQPEPSEQPAPVATDPPSDVAATPAPDFPGRCSAEDVVVTIAGSDAASGTRYLAFEARNVSAEACDLSGLPDLAFASPEGNAIRPMIAPRDSTSTGGPIGAGAVTLDPGGAARADLVWRAPTGRPSELTVLMAPWAGAQRTPATETLDIVDGAEMTLTPWYIAP</sequence>
<feature type="transmembrane region" description="Helical" evidence="2">
    <location>
        <begin position="76"/>
        <end position="100"/>
    </location>
</feature>
<feature type="transmembrane region" description="Helical" evidence="2">
    <location>
        <begin position="112"/>
        <end position="133"/>
    </location>
</feature>
<name>A0A4Y9FTI0_9MICO</name>
<feature type="transmembrane region" description="Helical" evidence="2">
    <location>
        <begin position="153"/>
        <end position="178"/>
    </location>
</feature>
<dbReference type="OrthoDB" id="5175658at2"/>
<evidence type="ECO:0000259" key="3">
    <source>
        <dbReference type="Pfam" id="PF14016"/>
    </source>
</evidence>
<keyword evidence="2" id="KW-0812">Transmembrane</keyword>
<feature type="transmembrane region" description="Helical" evidence="2">
    <location>
        <begin position="20"/>
        <end position="40"/>
    </location>
</feature>
<comment type="caution">
    <text evidence="4">The sequence shown here is derived from an EMBL/GenBank/DDBJ whole genome shotgun (WGS) entry which is preliminary data.</text>
</comment>
<evidence type="ECO:0000313" key="4">
    <source>
        <dbReference type="EMBL" id="TFU31823.1"/>
    </source>
</evidence>
<feature type="domain" description="DUF4232" evidence="3">
    <location>
        <begin position="254"/>
        <end position="382"/>
    </location>
</feature>
<dbReference type="Pfam" id="PF14016">
    <property type="entry name" value="DUF4232"/>
    <property type="match status" value="1"/>
</dbReference>
<dbReference type="InterPro" id="IPR025326">
    <property type="entry name" value="DUF4232"/>
</dbReference>
<protein>
    <submittedName>
        <fullName evidence="4">DUF4232 domain-containing protein</fullName>
    </submittedName>
</protein>
<keyword evidence="2" id="KW-0472">Membrane</keyword>
<evidence type="ECO:0000256" key="1">
    <source>
        <dbReference type="SAM" id="MobiDB-lite"/>
    </source>
</evidence>